<accession>A0ABX4ZYQ1</accession>
<dbReference type="EMBL" id="PQVW01000013">
    <property type="protein sequence ID" value="POZ21295.1"/>
    <property type="molecule type" value="Genomic_DNA"/>
</dbReference>
<feature type="transmembrane region" description="Helical" evidence="1">
    <location>
        <begin position="89"/>
        <end position="107"/>
    </location>
</feature>
<evidence type="ECO:0008006" key="4">
    <source>
        <dbReference type="Google" id="ProtNLM"/>
    </source>
</evidence>
<keyword evidence="1" id="KW-0472">Membrane</keyword>
<feature type="transmembrane region" description="Helical" evidence="1">
    <location>
        <begin position="20"/>
        <end position="37"/>
    </location>
</feature>
<evidence type="ECO:0000256" key="1">
    <source>
        <dbReference type="SAM" id="Phobius"/>
    </source>
</evidence>
<keyword evidence="1" id="KW-1133">Transmembrane helix</keyword>
<keyword evidence="1" id="KW-0812">Transmembrane</keyword>
<dbReference type="Proteomes" id="UP000237025">
    <property type="component" value="Unassembled WGS sequence"/>
</dbReference>
<evidence type="ECO:0000313" key="3">
    <source>
        <dbReference type="Proteomes" id="UP000237025"/>
    </source>
</evidence>
<organism evidence="2 3">
    <name type="scientific">Lelliottia aquatilis</name>
    <dbReference type="NCBI Taxonomy" id="2080838"/>
    <lineage>
        <taxon>Bacteria</taxon>
        <taxon>Pseudomonadati</taxon>
        <taxon>Pseudomonadota</taxon>
        <taxon>Gammaproteobacteria</taxon>
        <taxon>Enterobacterales</taxon>
        <taxon>Enterobacteriaceae</taxon>
        <taxon>Lelliottia</taxon>
    </lineage>
</organism>
<reference evidence="2 3" key="1">
    <citation type="submission" date="2018-02" db="EMBL/GenBank/DDBJ databases">
        <title>Lelliotia aquatilis sp. nov., isolated from drinking water.</title>
        <authorList>
            <person name="Kaempfer P."/>
            <person name="Glaeser S."/>
            <person name="Exner M."/>
            <person name="Doijad S."/>
            <person name="Chakraborty T."/>
        </authorList>
    </citation>
    <scope>NUCLEOTIDE SEQUENCE [LARGE SCALE GENOMIC DNA]</scope>
    <source>
        <strain evidence="2 3">6331-17</strain>
    </source>
</reference>
<dbReference type="RefSeq" id="WP_103949877.1">
    <property type="nucleotide sequence ID" value="NZ_PQVT01000014.1"/>
</dbReference>
<sequence length="544" mass="60263">MSLLVEIGHFLMPGMDVLQLGFFAVMLLAVVYTGLNVKRNANETCWQQAWERNGLHTTQPGICAEIGSAAELSQSVATKAEKMASVMPGMLLILGLLGTFLGLGLALDKASGILHNSGNSIGAMDSSMRDLMDMMQGLGTKFKTSTWGIIAFIALKLWESKNGYEERRLNWCMSKLQHTLHEEHALEIKEKIEQRQQDETGRNVATDRLVEAMAQQTAALREEFIQQAKRSEEYEAQRHQHHLNALKDIADINVQSRNLLETYTRNSEENLAALQQAATTMSDASQKVSGSAASLESVVSTLGTDLGVVMTEIKRELSHVVNEMNADFTRNVQQMSDKLADSTSQLSATMSQIETSLNDAITRMNDAFSGNMTKMADQLESATSQISLSVNNMSSQIDSTMTTVKERTEAAAKIQRQAMDEFSETSMTLNAKVTSMTTYIERVTKEIASGLAAVSEGNRKMEFYIKRFNDAFDVLGTLPETVTGMTTELSALCKLMDAQVSAQHTPDERKTVMKAMMDIQRNMTTLVTDAQHYRRLLESERVEA</sequence>
<comment type="caution">
    <text evidence="2">The sequence shown here is derived from an EMBL/GenBank/DDBJ whole genome shotgun (WGS) entry which is preliminary data.</text>
</comment>
<gene>
    <name evidence="2" type="ORF">C3712_16055</name>
</gene>
<dbReference type="Gene3D" id="1.20.120.20">
    <property type="entry name" value="Apolipoprotein"/>
    <property type="match status" value="1"/>
</dbReference>
<proteinExistence type="predicted"/>
<name>A0ABX4ZYQ1_9ENTR</name>
<protein>
    <recommendedName>
        <fullName evidence="4">MotA/TolQ/ExbB proton channel domain-containing protein</fullName>
    </recommendedName>
</protein>
<keyword evidence="3" id="KW-1185">Reference proteome</keyword>
<evidence type="ECO:0000313" key="2">
    <source>
        <dbReference type="EMBL" id="POZ21295.1"/>
    </source>
</evidence>